<evidence type="ECO:0000313" key="1">
    <source>
        <dbReference type="EMBL" id="KAI7944294.1"/>
    </source>
</evidence>
<protein>
    <submittedName>
        <fullName evidence="1">Uncharacterized protein</fullName>
    </submittedName>
</protein>
<reference evidence="2" key="2">
    <citation type="journal article" date="2018" name="Mol. Plant Microbe Interact.">
        <title>Genome sequence resources for the wheat stripe rust pathogen (Puccinia striiformis f. sp. tritici) and the barley stripe rust pathogen (Puccinia striiformis f. sp. hordei).</title>
        <authorList>
            <person name="Xia C."/>
            <person name="Wang M."/>
            <person name="Yin C."/>
            <person name="Cornejo O.E."/>
            <person name="Hulbert S.H."/>
            <person name="Chen X."/>
        </authorList>
    </citation>
    <scope>NUCLEOTIDE SEQUENCE [LARGE SCALE GENOMIC DNA]</scope>
    <source>
        <strain evidence="2">93-210</strain>
    </source>
</reference>
<proteinExistence type="predicted"/>
<accession>A0ACC0E361</accession>
<reference evidence="1 2" key="3">
    <citation type="journal article" date="2022" name="Microbiol. Spectr.">
        <title>Folding features and dynamics of 3D genome architecture in plant fungal pathogens.</title>
        <authorList>
            <person name="Xia C."/>
        </authorList>
    </citation>
    <scope>NUCLEOTIDE SEQUENCE [LARGE SCALE GENOMIC DNA]</scope>
    <source>
        <strain evidence="1 2">93-210</strain>
    </source>
</reference>
<evidence type="ECO:0000313" key="2">
    <source>
        <dbReference type="Proteomes" id="UP001060170"/>
    </source>
</evidence>
<comment type="caution">
    <text evidence="1">The sequence shown here is derived from an EMBL/GenBank/DDBJ whole genome shotgun (WGS) entry which is preliminary data.</text>
</comment>
<organism evidence="1 2">
    <name type="scientific">Puccinia striiformis f. sp. tritici</name>
    <dbReference type="NCBI Taxonomy" id="168172"/>
    <lineage>
        <taxon>Eukaryota</taxon>
        <taxon>Fungi</taxon>
        <taxon>Dikarya</taxon>
        <taxon>Basidiomycota</taxon>
        <taxon>Pucciniomycotina</taxon>
        <taxon>Pucciniomycetes</taxon>
        <taxon>Pucciniales</taxon>
        <taxon>Pucciniaceae</taxon>
        <taxon>Puccinia</taxon>
    </lineage>
</organism>
<gene>
    <name evidence="1" type="ORF">MJO28_011822</name>
</gene>
<name>A0ACC0E361_9BASI</name>
<dbReference type="EMBL" id="CM045875">
    <property type="protein sequence ID" value="KAI7944294.1"/>
    <property type="molecule type" value="Genomic_DNA"/>
</dbReference>
<dbReference type="Proteomes" id="UP001060170">
    <property type="component" value="Chromosome 11"/>
</dbReference>
<reference evidence="2" key="1">
    <citation type="journal article" date="2018" name="BMC Genomics">
        <title>Genomic insights into host adaptation between the wheat stripe rust pathogen (Puccinia striiformis f. sp. tritici) and the barley stripe rust pathogen (Puccinia striiformis f. sp. hordei).</title>
        <authorList>
            <person name="Xia C."/>
            <person name="Wang M."/>
            <person name="Yin C."/>
            <person name="Cornejo O.E."/>
            <person name="Hulbert S.H."/>
            <person name="Chen X."/>
        </authorList>
    </citation>
    <scope>NUCLEOTIDE SEQUENCE [LARGE SCALE GENOMIC DNA]</scope>
    <source>
        <strain evidence="2">93-210</strain>
    </source>
</reference>
<sequence length="674" mass="74727">MVYFTDSEGLEQRMDSGTTGQTPLTEFFRLNAENAVGYGVRARSLLYQDFPKYFVWVRGSRFEGRKKPSSIIGRIYYTSINEGERYYLCLLLLHVRGPTSYEHLRTVNGTIYPNNRLAAVALGLLLSDEHYRGSMAEAAIWMPGEAFCRMFCILLIHSPPADPQSLYDEFADPLSDDLLHRLCSDYRIPNPSDNMRRSLCLYLLQAKLLESGKSLSEVGLTPPTMEFWNVFQGDSWASERARATAADHYVTMSANLNQKQKVIFDLVAEMAESSEVAQVFVDGPGGCGKTYLMNTISHYMTTMDISLVTVSSSGVVSLMLVGGSTAHSRFKIPLQLEANSMCSWDRRSAMGIALSQARVIIWDEISMQHRHAVEAVDRSLRDLTQDDRPFGGKIIVFGGDFRQTLPVVRHGTIFDQQDACMISSALWSNVHKFSLTDNLRLASPDGTLSTENSQFYKWLLSIGNGTGQREFSEATHIKFGSVVVNPSEQAVSNMLITSVYPNIHLPSDNTTTEQSIDFFSSRLILAPLNQDVNHVNDVCTQRFPGHSFTSDSIDAMETDIDGVEADDALSEEVLKTLVVPGLPRSSLKLKNGMPIMLLRNLDLKAGLSNGTRLLITGVQTDLLRCCILTGSCVGSVVGIPRIKLIHQADAAHSVSFSRYQFPVAPAFALTINKS</sequence>
<keyword evidence="2" id="KW-1185">Reference proteome</keyword>